<dbReference type="GeneID" id="84591479"/>
<feature type="compositionally biased region" description="Acidic residues" evidence="1">
    <location>
        <begin position="47"/>
        <end position="58"/>
    </location>
</feature>
<feature type="compositionally biased region" description="Basic and acidic residues" evidence="1">
    <location>
        <begin position="59"/>
        <end position="70"/>
    </location>
</feature>
<dbReference type="KEGG" id="ang:An07g07900"/>
<evidence type="ECO:0000256" key="1">
    <source>
        <dbReference type="SAM" id="MobiDB-lite"/>
    </source>
</evidence>
<accession>A0AAJ8DZ69</accession>
<dbReference type="AlphaFoldDB" id="A0AAJ8DZ69"/>
<reference evidence="2" key="1">
    <citation type="submission" date="2025-02" db="EMBL/GenBank/DDBJ databases">
        <authorList>
            <consortium name="NCBI Genome Project"/>
        </authorList>
    </citation>
    <scope>NUCLEOTIDE SEQUENCE</scope>
</reference>
<protein>
    <submittedName>
        <fullName evidence="2">Uncharacterized protein</fullName>
    </submittedName>
</protein>
<feature type="region of interest" description="Disordered" evidence="1">
    <location>
        <begin position="1"/>
        <end position="25"/>
    </location>
</feature>
<gene>
    <name evidence="2" type="ORF">An07g07900</name>
</gene>
<proteinExistence type="predicted"/>
<reference evidence="2" key="2">
    <citation type="submission" date="2025-08" db="UniProtKB">
        <authorList>
            <consortium name="RefSeq"/>
        </authorList>
    </citation>
    <scope>IDENTIFICATION</scope>
</reference>
<sequence length="70" mass="7730">MQTTLGREAPTSKAGGCVPHPHANNAPGIFCSNAYGVFETGQFQMTEEGELDRWDEEDGEKRRRVDEMGS</sequence>
<feature type="region of interest" description="Disordered" evidence="1">
    <location>
        <begin position="46"/>
        <end position="70"/>
    </location>
</feature>
<dbReference type="RefSeq" id="XP_059601024.1">
    <property type="nucleotide sequence ID" value="XM_059748611.1"/>
</dbReference>
<evidence type="ECO:0000313" key="2">
    <source>
        <dbReference type="RefSeq" id="XP_059601024.1"/>
    </source>
</evidence>
<organism evidence="2">
    <name type="scientific">Aspergillus niger</name>
    <dbReference type="NCBI Taxonomy" id="5061"/>
    <lineage>
        <taxon>Eukaryota</taxon>
        <taxon>Fungi</taxon>
        <taxon>Dikarya</taxon>
        <taxon>Ascomycota</taxon>
        <taxon>Pezizomycotina</taxon>
        <taxon>Eurotiomycetes</taxon>
        <taxon>Eurotiomycetidae</taxon>
        <taxon>Eurotiales</taxon>
        <taxon>Aspergillaceae</taxon>
        <taxon>Aspergillus</taxon>
        <taxon>Aspergillus subgen. Circumdati</taxon>
    </lineage>
</organism>
<name>A0AAJ8DZ69_ASPNG</name>
<dbReference type="VEuPathDB" id="FungiDB:An07g07900"/>